<name>A0A9R1WGP5_LACSA</name>
<evidence type="ECO:0000259" key="1">
    <source>
        <dbReference type="Pfam" id="PF07727"/>
    </source>
</evidence>
<organism evidence="2 3">
    <name type="scientific">Lactuca sativa</name>
    <name type="common">Garden lettuce</name>
    <dbReference type="NCBI Taxonomy" id="4236"/>
    <lineage>
        <taxon>Eukaryota</taxon>
        <taxon>Viridiplantae</taxon>
        <taxon>Streptophyta</taxon>
        <taxon>Embryophyta</taxon>
        <taxon>Tracheophyta</taxon>
        <taxon>Spermatophyta</taxon>
        <taxon>Magnoliopsida</taxon>
        <taxon>eudicotyledons</taxon>
        <taxon>Gunneridae</taxon>
        <taxon>Pentapetalae</taxon>
        <taxon>asterids</taxon>
        <taxon>campanulids</taxon>
        <taxon>Asterales</taxon>
        <taxon>Asteraceae</taxon>
        <taxon>Cichorioideae</taxon>
        <taxon>Cichorieae</taxon>
        <taxon>Lactucinae</taxon>
        <taxon>Lactuca</taxon>
    </lineage>
</organism>
<protein>
    <recommendedName>
        <fullName evidence="1">Reverse transcriptase Ty1/copia-type domain-containing protein</fullName>
    </recommendedName>
</protein>
<comment type="caution">
    <text evidence="2">The sequence shown here is derived from an EMBL/GenBank/DDBJ whole genome shotgun (WGS) entry which is preliminary data.</text>
</comment>
<feature type="domain" description="Reverse transcriptase Ty1/copia-type" evidence="1">
    <location>
        <begin position="3"/>
        <end position="116"/>
    </location>
</feature>
<dbReference type="Pfam" id="PF07727">
    <property type="entry name" value="RVT_2"/>
    <property type="match status" value="1"/>
</dbReference>
<proteinExistence type="predicted"/>
<gene>
    <name evidence="2" type="ORF">LSAT_V11C100028810</name>
</gene>
<evidence type="ECO:0000313" key="3">
    <source>
        <dbReference type="Proteomes" id="UP000235145"/>
    </source>
</evidence>
<reference evidence="2 3" key="1">
    <citation type="journal article" date="2017" name="Nat. Commun.">
        <title>Genome assembly with in vitro proximity ligation data and whole-genome triplication in lettuce.</title>
        <authorList>
            <person name="Reyes-Chin-Wo S."/>
            <person name="Wang Z."/>
            <person name="Yang X."/>
            <person name="Kozik A."/>
            <person name="Arikit S."/>
            <person name="Song C."/>
            <person name="Xia L."/>
            <person name="Froenicke L."/>
            <person name="Lavelle D.O."/>
            <person name="Truco M.J."/>
            <person name="Xia R."/>
            <person name="Zhu S."/>
            <person name="Xu C."/>
            <person name="Xu H."/>
            <person name="Xu X."/>
            <person name="Cox K."/>
            <person name="Korf I."/>
            <person name="Meyers B.C."/>
            <person name="Michelmore R.W."/>
        </authorList>
    </citation>
    <scope>NUCLEOTIDE SEQUENCE [LARGE SCALE GENOMIC DNA]</scope>
    <source>
        <strain evidence="3">cv. Salinas</strain>
        <tissue evidence="2">Seedlings</tissue>
    </source>
</reference>
<dbReference type="AlphaFoldDB" id="A0A9R1WGP5"/>
<dbReference type="InterPro" id="IPR013103">
    <property type="entry name" value="RVT_2"/>
</dbReference>
<accession>A0A9R1WGP5</accession>
<dbReference type="EMBL" id="NBSK02000001">
    <property type="protein sequence ID" value="KAJ0225031.1"/>
    <property type="molecule type" value="Genomic_DNA"/>
</dbReference>
<dbReference type="Proteomes" id="UP000235145">
    <property type="component" value="Unassembled WGS sequence"/>
</dbReference>
<evidence type="ECO:0000313" key="2">
    <source>
        <dbReference type="EMBL" id="KAJ0225031.1"/>
    </source>
</evidence>
<keyword evidence="3" id="KW-1185">Reference proteome</keyword>
<sequence length="116" mass="13423">MNNNAWVLSYLPPRCKELGCKWILTRKMKLDDIIDKYNSILVIQGFRQHEGIDVFDTYALIVRISKVRLLLACVATHNLMVHQIDVKSAFLNGDLDEEIYIKQHEGFMMPGSENKV</sequence>